<dbReference type="AlphaFoldDB" id="A0A1B0ZKC3"/>
<dbReference type="CDD" id="cd00158">
    <property type="entry name" value="RHOD"/>
    <property type="match status" value="1"/>
</dbReference>
<organism evidence="2 4">
    <name type="scientific">Dermabacter vaginalis</name>
    <dbReference type="NCBI Taxonomy" id="1630135"/>
    <lineage>
        <taxon>Bacteria</taxon>
        <taxon>Bacillati</taxon>
        <taxon>Actinomycetota</taxon>
        <taxon>Actinomycetes</taxon>
        <taxon>Micrococcales</taxon>
        <taxon>Dermabacteraceae</taxon>
        <taxon>Dermabacter</taxon>
    </lineage>
</organism>
<sequence>MDFETVDPLNVPEGALLFDIREQDEWDAGHAPGARHLPASSLAAHLDELFVEDEEGRERDIYLVCRSGGRSSQVAQWLAMQGIEAINVGGGMDAWLMQGLPVVTDAGEQGRVL</sequence>
<dbReference type="SMART" id="SM00450">
    <property type="entry name" value="RHOD"/>
    <property type="match status" value="1"/>
</dbReference>
<reference evidence="3 5" key="2">
    <citation type="submission" date="2019-09" db="EMBL/GenBank/DDBJ databases">
        <title>FDA dAtabase for Regulatory Grade micrObial Sequences (FDA-ARGOS): Supporting development and validation of Infectious Disease Dx tests.</title>
        <authorList>
            <person name="Sciortino C."/>
            <person name="Tallon L."/>
            <person name="Sadzewicz L."/>
            <person name="Vavikolanu K."/>
            <person name="Mehta A."/>
            <person name="Aluvathingal J."/>
            <person name="Nadendla S."/>
            <person name="Nandy P."/>
            <person name="Geyer C."/>
            <person name="Yan Y."/>
            <person name="Sichtig H."/>
        </authorList>
    </citation>
    <scope>NUCLEOTIDE SEQUENCE [LARGE SCALE GENOMIC DNA]</scope>
    <source>
        <strain evidence="3 5">FDAARGOS_640</strain>
    </source>
</reference>
<proteinExistence type="predicted"/>
<evidence type="ECO:0000313" key="5">
    <source>
        <dbReference type="Proteomes" id="UP000323865"/>
    </source>
</evidence>
<dbReference type="EMBL" id="CP044108">
    <property type="protein sequence ID" value="QEU11235.1"/>
    <property type="molecule type" value="Genomic_DNA"/>
</dbReference>
<dbReference type="InterPro" id="IPR036873">
    <property type="entry name" value="Rhodanese-like_dom_sf"/>
</dbReference>
<dbReference type="Proteomes" id="UP000092596">
    <property type="component" value="Chromosome"/>
</dbReference>
<dbReference type="Gene3D" id="3.40.250.10">
    <property type="entry name" value="Rhodanese-like domain"/>
    <property type="match status" value="1"/>
</dbReference>
<gene>
    <name evidence="2" type="ORF">DAD186_18460</name>
    <name evidence="3" type="ORF">FOB48_02210</name>
</gene>
<feature type="domain" description="Rhodanese" evidence="1">
    <location>
        <begin position="11"/>
        <end position="104"/>
    </location>
</feature>
<evidence type="ECO:0000313" key="3">
    <source>
        <dbReference type="EMBL" id="QEU11235.1"/>
    </source>
</evidence>
<dbReference type="PROSITE" id="PS50206">
    <property type="entry name" value="RHODANESE_3"/>
    <property type="match status" value="1"/>
</dbReference>
<dbReference type="GO" id="GO:0004792">
    <property type="term" value="F:thiosulfate-cyanide sulfurtransferase activity"/>
    <property type="evidence" value="ECO:0007669"/>
    <property type="project" value="TreeGrafter"/>
</dbReference>
<dbReference type="Proteomes" id="UP000323865">
    <property type="component" value="Chromosome"/>
</dbReference>
<dbReference type="PANTHER" id="PTHR44086">
    <property type="entry name" value="THIOSULFATE SULFURTRANSFERASE RDL2, MITOCHONDRIAL-RELATED"/>
    <property type="match status" value="1"/>
</dbReference>
<keyword evidence="5" id="KW-1185">Reference proteome</keyword>
<evidence type="ECO:0000259" key="1">
    <source>
        <dbReference type="PROSITE" id="PS50206"/>
    </source>
</evidence>
<name>A0A1B0ZKC3_9MICO</name>
<evidence type="ECO:0000313" key="4">
    <source>
        <dbReference type="Proteomes" id="UP000092596"/>
    </source>
</evidence>
<protein>
    <submittedName>
        <fullName evidence="3">Rhodanese-like domain-containing protein</fullName>
    </submittedName>
</protein>
<dbReference type="SUPFAM" id="SSF52821">
    <property type="entry name" value="Rhodanese/Cell cycle control phosphatase"/>
    <property type="match status" value="1"/>
</dbReference>
<dbReference type="KEGG" id="dva:DAD186_18460"/>
<dbReference type="PANTHER" id="PTHR44086:SF10">
    <property type="entry name" value="THIOSULFATE SULFURTRANSFERASE_RHODANESE-LIKE DOMAIN-CONTAINING PROTEIN 3"/>
    <property type="match status" value="1"/>
</dbReference>
<accession>A0A1B0ZKC3</accession>
<evidence type="ECO:0000313" key="2">
    <source>
        <dbReference type="EMBL" id="ANP28396.1"/>
    </source>
</evidence>
<dbReference type="STRING" id="1630135.DAD186_18460"/>
<dbReference type="EMBL" id="CP012117">
    <property type="protein sequence ID" value="ANP28396.1"/>
    <property type="molecule type" value="Genomic_DNA"/>
</dbReference>
<dbReference type="InterPro" id="IPR001763">
    <property type="entry name" value="Rhodanese-like_dom"/>
</dbReference>
<dbReference type="RefSeq" id="WP_065248391.1">
    <property type="nucleotide sequence ID" value="NZ_CP012117.1"/>
</dbReference>
<reference evidence="2 4" key="1">
    <citation type="submission" date="2015-06" db="EMBL/GenBank/DDBJ databases">
        <title>Investigation of pathophysiology for high-risk pregnancy and development of treatment modality based on it.</title>
        <authorList>
            <person name="Kim B.-C."/>
            <person name="Lim S."/>
        </authorList>
    </citation>
    <scope>NUCLEOTIDE SEQUENCE [LARGE SCALE GENOMIC DNA]</scope>
    <source>
        <strain evidence="2 4">AD1-86</strain>
    </source>
</reference>
<dbReference type="Pfam" id="PF00581">
    <property type="entry name" value="Rhodanese"/>
    <property type="match status" value="1"/>
</dbReference>